<feature type="transmembrane region" description="Helical" evidence="8">
    <location>
        <begin position="190"/>
        <end position="210"/>
    </location>
</feature>
<feature type="transmembrane region" description="Helical" evidence="8">
    <location>
        <begin position="40"/>
        <end position="62"/>
    </location>
</feature>
<dbReference type="GO" id="GO:0005886">
    <property type="term" value="C:plasma membrane"/>
    <property type="evidence" value="ECO:0007669"/>
    <property type="project" value="UniProtKB-SubCell"/>
</dbReference>
<feature type="transmembrane region" description="Helical" evidence="8">
    <location>
        <begin position="68"/>
        <end position="90"/>
    </location>
</feature>
<feature type="transmembrane region" description="Helical" evidence="8">
    <location>
        <begin position="137"/>
        <end position="157"/>
    </location>
</feature>
<sequence>MNDKLDVMTGVTDTLPTVFGYIGIGLAFGVVGRSAGLSPWIIALMSLVTYGGSAQFVTVSMLQASSPLASIVLSTFLVNSRMILMSMNVAPYFSKESMSKNILIGSFLTDETFALSMNKKNRTGGILSFEWFNSANLIAYVTWAASSYAGGVLGDFIGNPERFGMDFALVAMFVGLLYLQIIADDSLAKGLQFAMVFVTLALVFLGMIFIPKNLLVVFVTLVGCGIGVALKHAFC</sequence>
<dbReference type="EMBL" id="QSQR01000007">
    <property type="protein sequence ID" value="RGK45967.1"/>
    <property type="molecule type" value="Genomic_DNA"/>
</dbReference>
<dbReference type="Proteomes" id="UP000260790">
    <property type="component" value="Unassembled WGS sequence"/>
</dbReference>
<evidence type="ECO:0000256" key="2">
    <source>
        <dbReference type="ARBA" id="ARBA00010735"/>
    </source>
</evidence>
<evidence type="ECO:0000313" key="10">
    <source>
        <dbReference type="Proteomes" id="UP000260790"/>
    </source>
</evidence>
<keyword evidence="7 8" id="KW-0472">Membrane</keyword>
<dbReference type="GO" id="GO:1903785">
    <property type="term" value="P:L-valine transmembrane transport"/>
    <property type="evidence" value="ECO:0007669"/>
    <property type="project" value="TreeGrafter"/>
</dbReference>
<dbReference type="Pfam" id="PF03591">
    <property type="entry name" value="AzlC"/>
    <property type="match status" value="1"/>
</dbReference>
<comment type="subcellular location">
    <subcellularLocation>
        <location evidence="1">Cell membrane</location>
        <topology evidence="1">Multi-pass membrane protein</topology>
    </subcellularLocation>
</comment>
<comment type="similarity">
    <text evidence="2">Belongs to the AzlC family.</text>
</comment>
<keyword evidence="3" id="KW-0813">Transport</keyword>
<keyword evidence="6 8" id="KW-1133">Transmembrane helix</keyword>
<dbReference type="PANTHER" id="PTHR34979:SF1">
    <property type="entry name" value="INNER MEMBRANE PROTEIN YGAZ"/>
    <property type="match status" value="1"/>
</dbReference>
<keyword evidence="5 8" id="KW-0812">Transmembrane</keyword>
<proteinExistence type="inferred from homology"/>
<evidence type="ECO:0000256" key="1">
    <source>
        <dbReference type="ARBA" id="ARBA00004651"/>
    </source>
</evidence>
<feature type="transmembrane region" description="Helical" evidence="8">
    <location>
        <begin position="163"/>
        <end position="183"/>
    </location>
</feature>
<dbReference type="PANTHER" id="PTHR34979">
    <property type="entry name" value="INNER MEMBRANE PROTEIN YGAZ"/>
    <property type="match status" value="1"/>
</dbReference>
<gene>
    <name evidence="9" type="ORF">DXD09_07110</name>
</gene>
<dbReference type="InterPro" id="IPR011606">
    <property type="entry name" value="Brnchd-chn_aa_trnsp_permease"/>
</dbReference>
<feature type="transmembrane region" description="Helical" evidence="8">
    <location>
        <begin position="216"/>
        <end position="234"/>
    </location>
</feature>
<dbReference type="RefSeq" id="WP_117643400.1">
    <property type="nucleotide sequence ID" value="NZ_JAQFEC010000014.1"/>
</dbReference>
<comment type="caution">
    <text evidence="9">The sequence shown here is derived from an EMBL/GenBank/DDBJ whole genome shotgun (WGS) entry which is preliminary data.</text>
</comment>
<evidence type="ECO:0000256" key="4">
    <source>
        <dbReference type="ARBA" id="ARBA00022475"/>
    </source>
</evidence>
<organism evidence="9 10">
    <name type="scientific">Ligilactobacillus ruminis</name>
    <dbReference type="NCBI Taxonomy" id="1623"/>
    <lineage>
        <taxon>Bacteria</taxon>
        <taxon>Bacillati</taxon>
        <taxon>Bacillota</taxon>
        <taxon>Bacilli</taxon>
        <taxon>Lactobacillales</taxon>
        <taxon>Lactobacillaceae</taxon>
        <taxon>Ligilactobacillus</taxon>
    </lineage>
</organism>
<feature type="transmembrane region" description="Helical" evidence="8">
    <location>
        <begin position="15"/>
        <end position="33"/>
    </location>
</feature>
<evidence type="ECO:0000256" key="3">
    <source>
        <dbReference type="ARBA" id="ARBA00022448"/>
    </source>
</evidence>
<dbReference type="AlphaFoldDB" id="A0A8B2Z6S3"/>
<evidence type="ECO:0000256" key="8">
    <source>
        <dbReference type="SAM" id="Phobius"/>
    </source>
</evidence>
<evidence type="ECO:0000256" key="7">
    <source>
        <dbReference type="ARBA" id="ARBA00023136"/>
    </source>
</evidence>
<keyword evidence="4" id="KW-1003">Cell membrane</keyword>
<evidence type="ECO:0000313" key="9">
    <source>
        <dbReference type="EMBL" id="RGK45967.1"/>
    </source>
</evidence>
<accession>A0A8B2Z6S3</accession>
<name>A0A8B2Z6S3_9LACO</name>
<reference evidence="9 10" key="1">
    <citation type="submission" date="2018-08" db="EMBL/GenBank/DDBJ databases">
        <title>A genome reference for cultivated species of the human gut microbiota.</title>
        <authorList>
            <person name="Zou Y."/>
            <person name="Xue W."/>
            <person name="Luo G."/>
        </authorList>
    </citation>
    <scope>NUCLEOTIDE SEQUENCE [LARGE SCALE GENOMIC DNA]</scope>
    <source>
        <strain evidence="9 10">TF10-9AT</strain>
    </source>
</reference>
<evidence type="ECO:0000256" key="6">
    <source>
        <dbReference type="ARBA" id="ARBA00022989"/>
    </source>
</evidence>
<evidence type="ECO:0000256" key="5">
    <source>
        <dbReference type="ARBA" id="ARBA00022692"/>
    </source>
</evidence>
<protein>
    <submittedName>
        <fullName evidence="9">Branched-chain amino acid ABC transporter permease</fullName>
    </submittedName>
</protein>